<dbReference type="InterPro" id="IPR008258">
    <property type="entry name" value="Transglycosylase_SLT_dom_1"/>
</dbReference>
<reference evidence="2" key="1">
    <citation type="submission" date="2020-05" db="EMBL/GenBank/DDBJ databases">
        <authorList>
            <person name="Chiriac C."/>
            <person name="Salcher M."/>
            <person name="Ghai R."/>
            <person name="Kavagutti S V."/>
        </authorList>
    </citation>
    <scope>NUCLEOTIDE SEQUENCE</scope>
</reference>
<dbReference type="PANTHER" id="PTHR37423">
    <property type="entry name" value="SOLUBLE LYTIC MUREIN TRANSGLYCOSYLASE-RELATED"/>
    <property type="match status" value="1"/>
</dbReference>
<protein>
    <submittedName>
        <fullName evidence="2">Unannotated protein</fullName>
    </submittedName>
</protein>
<evidence type="ECO:0000313" key="2">
    <source>
        <dbReference type="EMBL" id="CAB5032320.1"/>
    </source>
</evidence>
<accession>A0A6J7RVE8</accession>
<gene>
    <name evidence="2" type="ORF">UFOPK4175_00465</name>
</gene>
<dbReference type="PANTHER" id="PTHR37423:SF2">
    <property type="entry name" value="MEMBRANE-BOUND LYTIC MUREIN TRANSGLYCOSYLASE C"/>
    <property type="match status" value="1"/>
</dbReference>
<dbReference type="EMBL" id="CAFBPX010000060">
    <property type="protein sequence ID" value="CAB5032320.1"/>
    <property type="molecule type" value="Genomic_DNA"/>
</dbReference>
<name>A0A6J7RVE8_9ZZZZ</name>
<dbReference type="CDD" id="cd16896">
    <property type="entry name" value="LT_Slt70-like"/>
    <property type="match status" value="1"/>
</dbReference>
<dbReference type="AlphaFoldDB" id="A0A6J7RVE8"/>
<sequence length="195" mass="20780">MSGGVVRRPIWAAVAVLGALLAVGGPLSSCNSVDSAVKEISYPLRHEDIIRQQARDKNLDPALIAAVIYAESGFISGRTSVAGAEGLMQITPETARDIARRSGGTAFTLEDLATPQINISYGSYLLRELLDRYDGDVAAALAAYNAGPGNADKWGGSQLKADEIPFPETRAYVEKVLTAQAEYRARYNKELGPAP</sequence>
<proteinExistence type="predicted"/>
<feature type="domain" description="Transglycosylase SLT" evidence="1">
    <location>
        <begin position="49"/>
        <end position="162"/>
    </location>
</feature>
<organism evidence="2">
    <name type="scientific">freshwater metagenome</name>
    <dbReference type="NCBI Taxonomy" id="449393"/>
    <lineage>
        <taxon>unclassified sequences</taxon>
        <taxon>metagenomes</taxon>
        <taxon>ecological metagenomes</taxon>
    </lineage>
</organism>
<dbReference type="Pfam" id="PF01464">
    <property type="entry name" value="SLT"/>
    <property type="match status" value="1"/>
</dbReference>
<dbReference type="Gene3D" id="1.10.530.10">
    <property type="match status" value="1"/>
</dbReference>
<dbReference type="SUPFAM" id="SSF53955">
    <property type="entry name" value="Lysozyme-like"/>
    <property type="match status" value="1"/>
</dbReference>
<dbReference type="InterPro" id="IPR023346">
    <property type="entry name" value="Lysozyme-like_dom_sf"/>
</dbReference>
<evidence type="ECO:0000259" key="1">
    <source>
        <dbReference type="Pfam" id="PF01464"/>
    </source>
</evidence>